<dbReference type="EMBL" id="JMQM01000001">
    <property type="protein sequence ID" value="KFB10024.1"/>
    <property type="molecule type" value="Genomic_DNA"/>
</dbReference>
<dbReference type="PANTHER" id="PTHR30290:SF64">
    <property type="entry name" value="ABC TRANSPORTER PERIPLASMIC BINDING PROTEIN"/>
    <property type="match status" value="1"/>
</dbReference>
<protein>
    <submittedName>
        <fullName evidence="6">Extracellular solute-binding protein, family 5</fullName>
    </submittedName>
</protein>
<dbReference type="STRING" id="472175.EL18_01052"/>
<evidence type="ECO:0000256" key="4">
    <source>
        <dbReference type="SAM" id="SignalP"/>
    </source>
</evidence>
<dbReference type="GO" id="GO:0042884">
    <property type="term" value="P:microcin transport"/>
    <property type="evidence" value="ECO:0007669"/>
    <property type="project" value="TreeGrafter"/>
</dbReference>
<dbReference type="PATRIC" id="fig|472175.3.peg.1060"/>
<feature type="domain" description="Solute-binding protein family 5" evidence="5">
    <location>
        <begin position="110"/>
        <end position="508"/>
    </location>
</feature>
<evidence type="ECO:0000256" key="1">
    <source>
        <dbReference type="ARBA" id="ARBA00004418"/>
    </source>
</evidence>
<comment type="similarity">
    <text evidence="2">Belongs to the bacterial solute-binding protein 5 family.</text>
</comment>
<feature type="signal peptide" evidence="4">
    <location>
        <begin position="1"/>
        <end position="25"/>
    </location>
</feature>
<dbReference type="CDD" id="cd08497">
    <property type="entry name" value="MbnE-like"/>
    <property type="match status" value="1"/>
</dbReference>
<gene>
    <name evidence="6" type="ORF">EL18_01052</name>
</gene>
<dbReference type="AlphaFoldDB" id="A0A084UAN8"/>
<dbReference type="eggNOG" id="COG4166">
    <property type="taxonomic scope" value="Bacteria"/>
</dbReference>
<dbReference type="Pfam" id="PF00496">
    <property type="entry name" value="SBP_bac_5"/>
    <property type="match status" value="1"/>
</dbReference>
<dbReference type="SUPFAM" id="SSF53850">
    <property type="entry name" value="Periplasmic binding protein-like II"/>
    <property type="match status" value="1"/>
</dbReference>
<dbReference type="PIRSF" id="PIRSF002741">
    <property type="entry name" value="MppA"/>
    <property type="match status" value="1"/>
</dbReference>
<keyword evidence="3 4" id="KW-0732">Signal</keyword>
<dbReference type="GO" id="GO:0030288">
    <property type="term" value="C:outer membrane-bounded periplasmic space"/>
    <property type="evidence" value="ECO:0007669"/>
    <property type="project" value="TreeGrafter"/>
</dbReference>
<reference evidence="6 7" key="1">
    <citation type="submission" date="2014-05" db="EMBL/GenBank/DDBJ databases">
        <title>Draft Genome Sequence of Nitratireductor basaltis Strain UMTGB225, A Marine Bacterium Isolated from Green Barrel Tunicate.</title>
        <authorList>
            <person name="Gan H.Y."/>
        </authorList>
    </citation>
    <scope>NUCLEOTIDE SEQUENCE [LARGE SCALE GENOMIC DNA]</scope>
    <source>
        <strain evidence="6 7">UMTGB225</strain>
    </source>
</reference>
<evidence type="ECO:0000256" key="3">
    <source>
        <dbReference type="ARBA" id="ARBA00022729"/>
    </source>
</evidence>
<dbReference type="PANTHER" id="PTHR30290">
    <property type="entry name" value="PERIPLASMIC BINDING COMPONENT OF ABC TRANSPORTER"/>
    <property type="match status" value="1"/>
</dbReference>
<evidence type="ECO:0000256" key="2">
    <source>
        <dbReference type="ARBA" id="ARBA00005695"/>
    </source>
</evidence>
<dbReference type="GO" id="GO:1904680">
    <property type="term" value="F:peptide transmembrane transporter activity"/>
    <property type="evidence" value="ECO:0007669"/>
    <property type="project" value="TreeGrafter"/>
</dbReference>
<dbReference type="GO" id="GO:0015833">
    <property type="term" value="P:peptide transport"/>
    <property type="evidence" value="ECO:0007669"/>
    <property type="project" value="TreeGrafter"/>
</dbReference>
<proteinExistence type="inferred from homology"/>
<dbReference type="InterPro" id="IPR039424">
    <property type="entry name" value="SBP_5"/>
</dbReference>
<dbReference type="Gene3D" id="3.10.105.10">
    <property type="entry name" value="Dipeptide-binding Protein, Domain 3"/>
    <property type="match status" value="1"/>
</dbReference>
<dbReference type="GO" id="GO:0043190">
    <property type="term" value="C:ATP-binding cassette (ABC) transporter complex"/>
    <property type="evidence" value="ECO:0007669"/>
    <property type="project" value="InterPro"/>
</dbReference>
<evidence type="ECO:0000259" key="5">
    <source>
        <dbReference type="Pfam" id="PF00496"/>
    </source>
</evidence>
<evidence type="ECO:0000313" key="6">
    <source>
        <dbReference type="EMBL" id="KFB10024.1"/>
    </source>
</evidence>
<accession>A0A084UAN8</accession>
<evidence type="ECO:0000313" key="7">
    <source>
        <dbReference type="Proteomes" id="UP000053675"/>
    </source>
</evidence>
<dbReference type="InterPro" id="IPR030678">
    <property type="entry name" value="Peptide/Ni-bd"/>
</dbReference>
<comment type="caution">
    <text evidence="6">The sequence shown here is derived from an EMBL/GenBank/DDBJ whole genome shotgun (WGS) entry which is preliminary data.</text>
</comment>
<keyword evidence="7" id="KW-1185">Reference proteome</keyword>
<sequence>MRSTFMRLPALMMTSLLALSGAAFAEEPSHGIAMNGEPALPADYTHFPYANPDAPKGGDITYCVVGTFDNLNPFILKSMRTTARGVIDSIFGNLVFEPLMRRSAAEPFTLYGLLAESIEMDEERSYAVFNLNPDARWSDGEPVTPEDVIFTYETFAEKGRPPYSSRMARIASIEKTGENSVRFNFNDQADREFPLIVAMTPVIPAHAFDKETFDQATLEPVTGSGSYVIEKVEPGSRIVFKRNPEYWGAEVPSMRGFDNYDQITIEYFLNENAQFEAFKKGICSAYAGPIYTGLDPQKIERDFDFPAAQNGDVKVEAFETRIPPVVTGFVFNTRREKFSDPALRRALAKLYDFGWVNKNMLDGEHKRTLSYWQGSELSALGRPANEIERKLLEPYMDRVLPEVLDGTYGADLMQSEEIGRERLRSVVSDLRDAGYSIDGGVLRNPEGEPVSFEILLASADEEKLATVYQRALKRIGIDVTLRLLDDSQMQQRKQTYDFDMMIGSVGFSGSLSPGVEQLGRWGSEAARAEGSFNLSGASDPAIDAMIDAMLNARDAETYNAAVRALDRLLMSGAYYVPTQHSSKQYIAYWNDLDHPEEQPLNGFKLRSWWHKADQ</sequence>
<feature type="chain" id="PRO_5001783102" evidence="4">
    <location>
        <begin position="26"/>
        <end position="614"/>
    </location>
</feature>
<comment type="subcellular location">
    <subcellularLocation>
        <location evidence="1">Periplasm</location>
    </subcellularLocation>
</comment>
<dbReference type="InterPro" id="IPR000914">
    <property type="entry name" value="SBP_5_dom"/>
</dbReference>
<dbReference type="Gene3D" id="3.40.190.10">
    <property type="entry name" value="Periplasmic binding protein-like II"/>
    <property type="match status" value="1"/>
</dbReference>
<name>A0A084UAN8_9HYPH</name>
<organism evidence="6 7">
    <name type="scientific">Nitratireductor basaltis</name>
    <dbReference type="NCBI Taxonomy" id="472175"/>
    <lineage>
        <taxon>Bacteria</taxon>
        <taxon>Pseudomonadati</taxon>
        <taxon>Pseudomonadota</taxon>
        <taxon>Alphaproteobacteria</taxon>
        <taxon>Hyphomicrobiales</taxon>
        <taxon>Phyllobacteriaceae</taxon>
        <taxon>Nitratireductor</taxon>
    </lineage>
</organism>
<dbReference type="Proteomes" id="UP000053675">
    <property type="component" value="Unassembled WGS sequence"/>
</dbReference>